<dbReference type="EMBL" id="JBJJXI010000157">
    <property type="protein sequence ID" value="KAL3385439.1"/>
    <property type="molecule type" value="Genomic_DNA"/>
</dbReference>
<evidence type="ECO:0000313" key="1">
    <source>
        <dbReference type="EMBL" id="KAL3385439.1"/>
    </source>
</evidence>
<keyword evidence="2" id="KW-1185">Reference proteome</keyword>
<name>A0ABD2VXG8_9HYME</name>
<organism evidence="1 2">
    <name type="scientific">Trichogramma kaykai</name>
    <dbReference type="NCBI Taxonomy" id="54128"/>
    <lineage>
        <taxon>Eukaryota</taxon>
        <taxon>Metazoa</taxon>
        <taxon>Ecdysozoa</taxon>
        <taxon>Arthropoda</taxon>
        <taxon>Hexapoda</taxon>
        <taxon>Insecta</taxon>
        <taxon>Pterygota</taxon>
        <taxon>Neoptera</taxon>
        <taxon>Endopterygota</taxon>
        <taxon>Hymenoptera</taxon>
        <taxon>Apocrita</taxon>
        <taxon>Proctotrupomorpha</taxon>
        <taxon>Chalcidoidea</taxon>
        <taxon>Trichogrammatidae</taxon>
        <taxon>Trichogramma</taxon>
    </lineage>
</organism>
<sequence>MKATSADRIIIRFKYKLQATSFYNTMTPSYSIHTQDAHTRVAYYDRRRCTRERPDNEHMLRVAAGKLKKKKK</sequence>
<dbReference type="Proteomes" id="UP001627154">
    <property type="component" value="Unassembled WGS sequence"/>
</dbReference>
<dbReference type="AlphaFoldDB" id="A0ABD2VXG8"/>
<proteinExistence type="predicted"/>
<accession>A0ABD2VXG8</accession>
<comment type="caution">
    <text evidence="1">The sequence shown here is derived from an EMBL/GenBank/DDBJ whole genome shotgun (WGS) entry which is preliminary data.</text>
</comment>
<gene>
    <name evidence="1" type="ORF">TKK_019004</name>
</gene>
<reference evidence="1 2" key="1">
    <citation type="journal article" date="2024" name="bioRxiv">
        <title>A reference genome for Trichogramma kaykai: A tiny desert-dwelling parasitoid wasp with competing sex-ratio distorters.</title>
        <authorList>
            <person name="Culotta J."/>
            <person name="Lindsey A.R."/>
        </authorList>
    </citation>
    <scope>NUCLEOTIDE SEQUENCE [LARGE SCALE GENOMIC DNA]</scope>
    <source>
        <strain evidence="1 2">KSX58</strain>
    </source>
</reference>
<evidence type="ECO:0000313" key="2">
    <source>
        <dbReference type="Proteomes" id="UP001627154"/>
    </source>
</evidence>
<protein>
    <submittedName>
        <fullName evidence="1">Uncharacterized protein</fullName>
    </submittedName>
</protein>